<accession>A0A5M8RSQ7</accession>
<name>A0A5M8RSQ7_9BACI</name>
<proteinExistence type="predicted"/>
<dbReference type="AlphaFoldDB" id="A0A5M8RSQ7"/>
<gene>
    <name evidence="1" type="ORF">DX927_05850</name>
</gene>
<sequence>MSESFWDSAGNFLHISYTENERKRDDYKNLYDFLSDKESEVKTKLSDAKATKKAYKTNNLPDMKIPSHEFEDTRHEKDADLKDLIKHFDDMLDDIQSAKTKAKSKWEHYKAKAEAEEKKA</sequence>
<reference evidence="1 2" key="1">
    <citation type="submission" date="2018-08" db="EMBL/GenBank/DDBJ databases">
        <title>Bacillus phenotypic plasticity.</title>
        <authorList>
            <person name="Hurtado E."/>
        </authorList>
    </citation>
    <scope>NUCLEOTIDE SEQUENCE [LARGE SCALE GENOMIC DNA]</scope>
    <source>
        <strain evidence="1 2">427</strain>
    </source>
</reference>
<dbReference type="EMBL" id="QSND01000002">
    <property type="protein sequence ID" value="KAA6450400.1"/>
    <property type="molecule type" value="Genomic_DNA"/>
</dbReference>
<dbReference type="STRING" id="1925020.BTA30_14980"/>
<organism evidence="1 2">
    <name type="scientific">Bacillus swezeyi</name>
    <dbReference type="NCBI Taxonomy" id="1925020"/>
    <lineage>
        <taxon>Bacteria</taxon>
        <taxon>Bacillati</taxon>
        <taxon>Bacillota</taxon>
        <taxon>Bacilli</taxon>
        <taxon>Bacillales</taxon>
        <taxon>Bacillaceae</taxon>
        <taxon>Bacillus</taxon>
    </lineage>
</organism>
<dbReference type="RefSeq" id="WP_148956388.1">
    <property type="nucleotide sequence ID" value="NZ_CM125431.1"/>
</dbReference>
<evidence type="ECO:0000313" key="2">
    <source>
        <dbReference type="Proteomes" id="UP000324326"/>
    </source>
</evidence>
<comment type="caution">
    <text evidence="1">The sequence shown here is derived from an EMBL/GenBank/DDBJ whole genome shotgun (WGS) entry which is preliminary data.</text>
</comment>
<evidence type="ECO:0000313" key="1">
    <source>
        <dbReference type="EMBL" id="KAA6450400.1"/>
    </source>
</evidence>
<dbReference type="Proteomes" id="UP000324326">
    <property type="component" value="Unassembled WGS sequence"/>
</dbReference>
<protein>
    <submittedName>
        <fullName evidence="1">Uncharacterized protein</fullName>
    </submittedName>
</protein>